<evidence type="ECO:0000259" key="2">
    <source>
        <dbReference type="Pfam" id="PF13532"/>
    </source>
</evidence>
<dbReference type="PANTHER" id="PTHR12463:SF1">
    <property type="entry name" value="2-OXOGLUTARATE AND FE-DEPENDENT OXYGENASE FAMILY PROTEIN"/>
    <property type="match status" value="1"/>
</dbReference>
<keyword evidence="4" id="KW-1185">Reference proteome</keyword>
<dbReference type="InterPro" id="IPR027450">
    <property type="entry name" value="AlkB-like"/>
</dbReference>
<accession>A0AAD5XKQ4</accession>
<dbReference type="AlphaFoldDB" id="A0AAD5XKQ4"/>
<comment type="caution">
    <text evidence="3">The sequence shown here is derived from an EMBL/GenBank/DDBJ whole genome shotgun (WGS) entry which is preliminary data.</text>
</comment>
<dbReference type="SUPFAM" id="SSF51197">
    <property type="entry name" value="Clavaminate synthase-like"/>
    <property type="match status" value="1"/>
</dbReference>
<evidence type="ECO:0000313" key="4">
    <source>
        <dbReference type="Proteomes" id="UP001211907"/>
    </source>
</evidence>
<dbReference type="Gene3D" id="2.60.120.590">
    <property type="entry name" value="Alpha-ketoglutarate-dependent dioxygenase AlkB-like"/>
    <property type="match status" value="1"/>
</dbReference>
<reference evidence="3" key="1">
    <citation type="submission" date="2020-05" db="EMBL/GenBank/DDBJ databases">
        <title>Phylogenomic resolution of chytrid fungi.</title>
        <authorList>
            <person name="Stajich J.E."/>
            <person name="Amses K."/>
            <person name="Simmons R."/>
            <person name="Seto K."/>
            <person name="Myers J."/>
            <person name="Bonds A."/>
            <person name="Quandt C.A."/>
            <person name="Barry K."/>
            <person name="Liu P."/>
            <person name="Grigoriev I."/>
            <person name="Longcore J.E."/>
            <person name="James T.Y."/>
        </authorList>
    </citation>
    <scope>NUCLEOTIDE SEQUENCE</scope>
    <source>
        <strain evidence="3">JEL0513</strain>
    </source>
</reference>
<name>A0AAD5XKQ4_9FUNG</name>
<feature type="domain" description="Alpha-ketoglutarate-dependent dioxygenase AlkB-like" evidence="2">
    <location>
        <begin position="99"/>
        <end position="278"/>
    </location>
</feature>
<dbReference type="GO" id="GO:0032451">
    <property type="term" value="F:demethylase activity"/>
    <property type="evidence" value="ECO:0007669"/>
    <property type="project" value="TreeGrafter"/>
</dbReference>
<organism evidence="3 4">
    <name type="scientific">Physocladia obscura</name>
    <dbReference type="NCBI Taxonomy" id="109957"/>
    <lineage>
        <taxon>Eukaryota</taxon>
        <taxon>Fungi</taxon>
        <taxon>Fungi incertae sedis</taxon>
        <taxon>Chytridiomycota</taxon>
        <taxon>Chytridiomycota incertae sedis</taxon>
        <taxon>Chytridiomycetes</taxon>
        <taxon>Chytridiales</taxon>
        <taxon>Chytriomycetaceae</taxon>
        <taxon>Physocladia</taxon>
    </lineage>
</organism>
<dbReference type="InterPro" id="IPR037151">
    <property type="entry name" value="AlkB-like_sf"/>
</dbReference>
<dbReference type="PANTHER" id="PTHR12463">
    <property type="entry name" value="OXYGENASE-RELATED"/>
    <property type="match status" value="1"/>
</dbReference>
<dbReference type="Proteomes" id="UP001211907">
    <property type="component" value="Unassembled WGS sequence"/>
</dbReference>
<dbReference type="EMBL" id="JADGJH010000024">
    <property type="protein sequence ID" value="KAJ3141937.1"/>
    <property type="molecule type" value="Genomic_DNA"/>
</dbReference>
<dbReference type="InterPro" id="IPR032857">
    <property type="entry name" value="ALKBH4"/>
</dbReference>
<proteinExistence type="predicted"/>
<protein>
    <recommendedName>
        <fullName evidence="2">Alpha-ketoglutarate-dependent dioxygenase AlkB-like domain-containing protein</fullName>
    </recommendedName>
</protein>
<evidence type="ECO:0000256" key="1">
    <source>
        <dbReference type="SAM" id="MobiDB-lite"/>
    </source>
</evidence>
<sequence>MLQHGIRPIRTFANAVGDTLWSAPIRTCPRTRLQVKGELHTLPDGLRYMREAVSAPTQARILAAVDAADALWDAASIRRRLQFHGRVYYHTRHDRTALQPPEPEPEPEAGAASGANNAVGAVGAASAASLMWLAHLLARDAAIADPRLARLVAASPPSQVLVNEYTRNAGLSCHLEDTAAFGPYILTLSLLNPVWMDLKPVPLAPAPNSTTPTNTTNPNSSFRILLEPRSLLIMHSDARYKWMHGISKSKSVPFINANNTECSIPRDDTYRRLSLTVRTVLDGRKKVTADTLDWIL</sequence>
<dbReference type="GO" id="GO:0070988">
    <property type="term" value="P:demethylation"/>
    <property type="evidence" value="ECO:0007669"/>
    <property type="project" value="InterPro"/>
</dbReference>
<dbReference type="GO" id="GO:0016491">
    <property type="term" value="F:oxidoreductase activity"/>
    <property type="evidence" value="ECO:0007669"/>
    <property type="project" value="TreeGrafter"/>
</dbReference>
<feature type="region of interest" description="Disordered" evidence="1">
    <location>
        <begin position="94"/>
        <end position="114"/>
    </location>
</feature>
<gene>
    <name evidence="3" type="ORF">HK100_005035</name>
</gene>
<dbReference type="Pfam" id="PF13532">
    <property type="entry name" value="2OG-FeII_Oxy_2"/>
    <property type="match status" value="1"/>
</dbReference>
<evidence type="ECO:0000313" key="3">
    <source>
        <dbReference type="EMBL" id="KAJ3141937.1"/>
    </source>
</evidence>